<sequence length="453" mass="49670">MEQTKKLDMTKGNIDTQLLSFFFPILLGTFFQQLYNTADAVIVGQNVGKLGLAAVGGTTGTLINLFIGIFVGLSSGFSVIISQHFGAKNNRLVSECVHTSIMFSLIVGIIVSIFGAVFSKIMLLYMNVPENIMPMAIPYLQIYFLGLAPNLIYNMGAGLLRAVGDSKTPLIFLIISCFINIILDIILIRFLGMGVVGAAIATVTSQTVSAILVITVLSKREDALKLYIKRLHINFPELGKMISIGTAAGMQSAMYTIANILIQASINTLGTDTIAAFTAYGKIDTLFWMTIQSLGISVTTFTGQNFGYGNKDRVKKGIIHGMVLAIIITAIVIILLKLFGRTIYTLFTNDTSVLDIGTAMLNFMVFAFPAYITIEVFSGSLRGIGDSWIPMIITASGVCVLRIAWVIIMVPRYPNIFTILWAYPLSWITTSILFIIYMFGLSKMKFWLKANIY</sequence>
<feature type="transmembrane region" description="Helical" evidence="13">
    <location>
        <begin position="416"/>
        <end position="439"/>
    </location>
</feature>
<evidence type="ECO:0000256" key="13">
    <source>
        <dbReference type="SAM" id="Phobius"/>
    </source>
</evidence>
<keyword evidence="10" id="KW-0406">Ion transport</keyword>
<feature type="transmembrane region" description="Helical" evidence="13">
    <location>
        <begin position="170"/>
        <end position="190"/>
    </location>
</feature>
<feature type="transmembrane region" description="Helical" evidence="13">
    <location>
        <begin position="389"/>
        <end position="410"/>
    </location>
</feature>
<dbReference type="PANTHER" id="PTHR43298">
    <property type="entry name" value="MULTIDRUG RESISTANCE PROTEIN NORM-RELATED"/>
    <property type="match status" value="1"/>
</dbReference>
<feature type="transmembrane region" description="Helical" evidence="13">
    <location>
        <begin position="142"/>
        <end position="163"/>
    </location>
</feature>
<accession>E6LS76</accession>
<keyword evidence="8 13" id="KW-0812">Transmembrane</keyword>
<dbReference type="GO" id="GO:0015297">
    <property type="term" value="F:antiporter activity"/>
    <property type="evidence" value="ECO:0007669"/>
    <property type="project" value="UniProtKB-KW"/>
</dbReference>
<evidence type="ECO:0000256" key="12">
    <source>
        <dbReference type="ARBA" id="ARBA00031636"/>
    </source>
</evidence>
<evidence type="ECO:0000256" key="5">
    <source>
        <dbReference type="ARBA" id="ARBA00022448"/>
    </source>
</evidence>
<reference evidence="14 15" key="1">
    <citation type="submission" date="2010-12" db="EMBL/GenBank/DDBJ databases">
        <authorList>
            <person name="Muzny D."/>
            <person name="Qin X."/>
            <person name="Deng J."/>
            <person name="Jiang H."/>
            <person name="Liu Y."/>
            <person name="Qu J."/>
            <person name="Song X.-Z."/>
            <person name="Zhang L."/>
            <person name="Thornton R."/>
            <person name="Coyle M."/>
            <person name="Francisco L."/>
            <person name="Jackson L."/>
            <person name="Javaid M."/>
            <person name="Korchina V."/>
            <person name="Kovar C."/>
            <person name="Mata R."/>
            <person name="Mathew T."/>
            <person name="Ngo R."/>
            <person name="Nguyen L."/>
            <person name="Nguyen N."/>
            <person name="Okwuonu G."/>
            <person name="Ongeri F."/>
            <person name="Pham C."/>
            <person name="Simmons D."/>
            <person name="Wilczek-Boney K."/>
            <person name="Hale W."/>
            <person name="Jakkamsetti A."/>
            <person name="Pham P."/>
            <person name="Ruth R."/>
            <person name="San Lucas F."/>
            <person name="Warren J."/>
            <person name="Zhang J."/>
            <person name="Zhao Z."/>
            <person name="Zhou C."/>
            <person name="Zhu D."/>
            <person name="Lee S."/>
            <person name="Bess C."/>
            <person name="Blankenburg K."/>
            <person name="Forbes L."/>
            <person name="Fu Q."/>
            <person name="Gubbala S."/>
            <person name="Hirani K."/>
            <person name="Jayaseelan J.C."/>
            <person name="Lara F."/>
            <person name="Munidasa M."/>
            <person name="Palculict T."/>
            <person name="Patil S."/>
            <person name="Pu L.-L."/>
            <person name="Saada N."/>
            <person name="Tang L."/>
            <person name="Weissenberger G."/>
            <person name="Zhu Y."/>
            <person name="Hemphill L."/>
            <person name="Shang Y."/>
            <person name="Youmans B."/>
            <person name="Ayvaz T."/>
            <person name="Ross M."/>
            <person name="Santibanez J."/>
            <person name="Aqrawi P."/>
            <person name="Gross S."/>
            <person name="Joshi V."/>
            <person name="Fowler G."/>
            <person name="Nazareth L."/>
            <person name="Reid J."/>
            <person name="Worley K."/>
            <person name="Petrosino J."/>
            <person name="Highlander S."/>
            <person name="Gibbs R."/>
        </authorList>
    </citation>
    <scope>NUCLEOTIDE SEQUENCE [LARGE SCALE GENOMIC DNA]</scope>
    <source>
        <strain evidence="14 15">DSM 3986</strain>
    </source>
</reference>
<comment type="caution">
    <text evidence="14">The sequence shown here is derived from an EMBL/GenBank/DDBJ whole genome shotgun (WGS) entry which is preliminary data.</text>
</comment>
<keyword evidence="11 13" id="KW-0472">Membrane</keyword>
<dbReference type="InterPro" id="IPR002528">
    <property type="entry name" value="MATE_fam"/>
</dbReference>
<comment type="function">
    <text evidence="1">Multidrug efflux pump.</text>
</comment>
<evidence type="ECO:0000256" key="4">
    <source>
        <dbReference type="ARBA" id="ARBA00020268"/>
    </source>
</evidence>
<evidence type="ECO:0000313" key="14">
    <source>
        <dbReference type="EMBL" id="EFU75453.1"/>
    </source>
</evidence>
<evidence type="ECO:0000256" key="6">
    <source>
        <dbReference type="ARBA" id="ARBA00022449"/>
    </source>
</evidence>
<evidence type="ECO:0000256" key="8">
    <source>
        <dbReference type="ARBA" id="ARBA00022692"/>
    </source>
</evidence>
<dbReference type="eggNOG" id="COG0534">
    <property type="taxonomic scope" value="Bacteria"/>
</dbReference>
<dbReference type="CDD" id="cd13138">
    <property type="entry name" value="MATE_yoeA_like"/>
    <property type="match status" value="1"/>
</dbReference>
<evidence type="ECO:0000256" key="2">
    <source>
        <dbReference type="ARBA" id="ARBA00004651"/>
    </source>
</evidence>
<evidence type="ECO:0000256" key="1">
    <source>
        <dbReference type="ARBA" id="ARBA00003408"/>
    </source>
</evidence>
<dbReference type="Pfam" id="PF01554">
    <property type="entry name" value="MatE"/>
    <property type="match status" value="2"/>
</dbReference>
<evidence type="ECO:0000256" key="10">
    <source>
        <dbReference type="ARBA" id="ARBA00023065"/>
    </source>
</evidence>
<feature type="transmembrane region" description="Helical" evidence="13">
    <location>
        <begin position="359"/>
        <end position="377"/>
    </location>
</feature>
<keyword evidence="9 13" id="KW-1133">Transmembrane helix</keyword>
<evidence type="ECO:0000256" key="9">
    <source>
        <dbReference type="ARBA" id="ARBA00022989"/>
    </source>
</evidence>
<feature type="transmembrane region" description="Helical" evidence="13">
    <location>
        <begin position="51"/>
        <end position="80"/>
    </location>
</feature>
<feature type="transmembrane region" description="Helical" evidence="13">
    <location>
        <begin position="318"/>
        <end position="339"/>
    </location>
</feature>
<dbReference type="RefSeq" id="WP_008752570.1">
    <property type="nucleotide sequence ID" value="NZ_GL622296.1"/>
</dbReference>
<comment type="subcellular location">
    <subcellularLocation>
        <location evidence="2">Cell membrane</location>
        <topology evidence="2">Multi-pass membrane protein</topology>
    </subcellularLocation>
</comment>
<evidence type="ECO:0000256" key="3">
    <source>
        <dbReference type="ARBA" id="ARBA00010199"/>
    </source>
</evidence>
<feature type="transmembrane region" description="Helical" evidence="13">
    <location>
        <begin position="196"/>
        <end position="217"/>
    </location>
</feature>
<dbReference type="NCBIfam" id="TIGR00797">
    <property type="entry name" value="matE"/>
    <property type="match status" value="1"/>
</dbReference>
<dbReference type="InterPro" id="IPR050222">
    <property type="entry name" value="MATE_MdtK"/>
</dbReference>
<feature type="transmembrane region" description="Helical" evidence="13">
    <location>
        <begin position="101"/>
        <end position="122"/>
    </location>
</feature>
<dbReference type="GO" id="GO:0006811">
    <property type="term" value="P:monoatomic ion transport"/>
    <property type="evidence" value="ECO:0007669"/>
    <property type="project" value="UniProtKB-KW"/>
</dbReference>
<evidence type="ECO:0000313" key="15">
    <source>
        <dbReference type="Proteomes" id="UP000003434"/>
    </source>
</evidence>
<keyword evidence="7" id="KW-1003">Cell membrane</keyword>
<name>E6LS76_9FIRM</name>
<dbReference type="Proteomes" id="UP000003434">
    <property type="component" value="Unassembled WGS sequence"/>
</dbReference>
<dbReference type="EMBL" id="AEPW01000106">
    <property type="protein sequence ID" value="EFU75453.1"/>
    <property type="molecule type" value="Genomic_DNA"/>
</dbReference>
<keyword evidence="5" id="KW-0813">Transport</keyword>
<dbReference type="HOGENOM" id="CLU_012893_5_0_9"/>
<organism evidence="14 15">
    <name type="scientific">Lachnoanaerobaculum saburreum DSM 3986</name>
    <dbReference type="NCBI Taxonomy" id="887325"/>
    <lineage>
        <taxon>Bacteria</taxon>
        <taxon>Bacillati</taxon>
        <taxon>Bacillota</taxon>
        <taxon>Clostridia</taxon>
        <taxon>Lachnospirales</taxon>
        <taxon>Lachnospiraceae</taxon>
        <taxon>Lachnoanaerobaculum</taxon>
    </lineage>
</organism>
<dbReference type="PANTHER" id="PTHR43298:SF2">
    <property type="entry name" value="FMN_FAD EXPORTER YEEO-RELATED"/>
    <property type="match status" value="1"/>
</dbReference>
<evidence type="ECO:0000256" key="11">
    <source>
        <dbReference type="ARBA" id="ARBA00023136"/>
    </source>
</evidence>
<gene>
    <name evidence="14" type="ORF">HMPREF0381_2811</name>
</gene>
<dbReference type="AlphaFoldDB" id="E6LS76"/>
<proteinExistence type="inferred from homology"/>
<protein>
    <recommendedName>
        <fullName evidence="4">Probable multidrug resistance protein NorM</fullName>
    </recommendedName>
    <alternativeName>
        <fullName evidence="12">Multidrug-efflux transporter</fullName>
    </alternativeName>
</protein>
<comment type="similarity">
    <text evidence="3">Belongs to the multi antimicrobial extrusion (MATE) (TC 2.A.66.1) family.</text>
</comment>
<dbReference type="InterPro" id="IPR048279">
    <property type="entry name" value="MdtK-like"/>
</dbReference>
<dbReference type="PIRSF" id="PIRSF006603">
    <property type="entry name" value="DinF"/>
    <property type="match status" value="1"/>
</dbReference>
<dbReference type="GO" id="GO:0005886">
    <property type="term" value="C:plasma membrane"/>
    <property type="evidence" value="ECO:0007669"/>
    <property type="project" value="UniProtKB-SubCell"/>
</dbReference>
<feature type="transmembrane region" description="Helical" evidence="13">
    <location>
        <begin position="286"/>
        <end position="306"/>
    </location>
</feature>
<dbReference type="GO" id="GO:0042910">
    <property type="term" value="F:xenobiotic transmembrane transporter activity"/>
    <property type="evidence" value="ECO:0007669"/>
    <property type="project" value="InterPro"/>
</dbReference>
<evidence type="ECO:0000256" key="7">
    <source>
        <dbReference type="ARBA" id="ARBA00022475"/>
    </source>
</evidence>
<keyword evidence="6" id="KW-0050">Antiport</keyword>